<gene>
    <name evidence="2" type="ORF">Vretimale_15871</name>
</gene>
<protein>
    <submittedName>
        <fullName evidence="2">Uncharacterized protein</fullName>
    </submittedName>
</protein>
<comment type="caution">
    <text evidence="2">The sequence shown here is derived from an EMBL/GenBank/DDBJ whole genome shotgun (WGS) entry which is preliminary data.</text>
</comment>
<reference evidence="2" key="1">
    <citation type="journal article" date="2021" name="Proc. Natl. Acad. Sci. U.S.A.">
        <title>Three genomes in the algal genus Volvox reveal the fate of a haploid sex-determining region after a transition to homothallism.</title>
        <authorList>
            <person name="Yamamoto K."/>
            <person name="Hamaji T."/>
            <person name="Kawai-Toyooka H."/>
            <person name="Matsuzaki R."/>
            <person name="Takahashi F."/>
            <person name="Nishimura Y."/>
            <person name="Kawachi M."/>
            <person name="Noguchi H."/>
            <person name="Minakuchi Y."/>
            <person name="Umen J.G."/>
            <person name="Toyoda A."/>
            <person name="Nozaki H."/>
        </authorList>
    </citation>
    <scope>NUCLEOTIDE SEQUENCE</scope>
    <source>
        <strain evidence="2">NIES-3785</strain>
    </source>
</reference>
<feature type="non-terminal residue" evidence="2">
    <location>
        <position position="1"/>
    </location>
</feature>
<feature type="non-terminal residue" evidence="2">
    <location>
        <position position="580"/>
    </location>
</feature>
<dbReference type="Proteomes" id="UP000722791">
    <property type="component" value="Unassembled WGS sequence"/>
</dbReference>
<evidence type="ECO:0000256" key="1">
    <source>
        <dbReference type="SAM" id="MobiDB-lite"/>
    </source>
</evidence>
<name>A0A8J4LW34_9CHLO</name>
<feature type="region of interest" description="Disordered" evidence="1">
    <location>
        <begin position="1"/>
        <end position="29"/>
    </location>
</feature>
<dbReference type="AlphaFoldDB" id="A0A8J4LW34"/>
<dbReference type="EMBL" id="BNCQ01000044">
    <property type="protein sequence ID" value="GIM12555.1"/>
    <property type="molecule type" value="Genomic_DNA"/>
</dbReference>
<sequence>GGGDGAYGGRGSVFGNSRRGASAQSPPPPEDLVAALARVAVTSAVAVGADSSSGAAARAALNVALTALGPEDGLLSLRFIRYDEPRSTATGIPTYKVLGRKVSENQMVVAAVQLRRLARHLGTSAATAVRRDCGDGDGVGSAANAAGLDQLLAVGGVQVLRDAVCAMDEAFNTNDFVPYSWQLRAAVAALTVELLPLNTSRFSPGMSEYDMSDLVGSLRLLPSWQEPSYRARRTGATLTRILFRRFTAHQQLLVELDLPQLAGDMAERTAECTAAVKAHQPGSLTETAILTYAEILQLSSKLEVVVVRRLLAHAALCRRDEALVACCLRLAAARLGYGTTADYLAAIMRPLAWSWFTVYDITTLLLVAPILSDGTAAADPWVGGGSAAVADPRVVFLRRNQGSVLLPLVIGDLQAPAEMVATLLGVQLPALLSEHVPYIFGTLLLLKAAGEGRWLDEVARNHLVGGNMDVEGDVDRQLSNRTYLFLANMLLDVVPDAEAAARLEGLTHGSEPTAEAVAGLPTVPTFSAETCCRAVLDIPGLPTAEENEDFLWTSLLPPHNVAWAAAALHEALAGGSGGSG</sequence>
<organism evidence="2 3">
    <name type="scientific">Volvox reticuliferus</name>
    <dbReference type="NCBI Taxonomy" id="1737510"/>
    <lineage>
        <taxon>Eukaryota</taxon>
        <taxon>Viridiplantae</taxon>
        <taxon>Chlorophyta</taxon>
        <taxon>core chlorophytes</taxon>
        <taxon>Chlorophyceae</taxon>
        <taxon>CS clade</taxon>
        <taxon>Chlamydomonadales</taxon>
        <taxon>Volvocaceae</taxon>
        <taxon>Volvox</taxon>
    </lineage>
</organism>
<feature type="compositionally biased region" description="Gly residues" evidence="1">
    <location>
        <begin position="1"/>
        <end position="12"/>
    </location>
</feature>
<evidence type="ECO:0000313" key="2">
    <source>
        <dbReference type="EMBL" id="GIM12555.1"/>
    </source>
</evidence>
<proteinExistence type="predicted"/>
<accession>A0A8J4LW34</accession>
<evidence type="ECO:0000313" key="3">
    <source>
        <dbReference type="Proteomes" id="UP000722791"/>
    </source>
</evidence>